<sequence>MDVARLLIQTSCQQVVNEFFDVKVNGEIFHLHVIEDSYGPMRIMVPQSKGMISSSPKYRSRG</sequence>
<evidence type="ECO:0000313" key="1">
    <source>
        <dbReference type="EMBL" id="MCI62952.1"/>
    </source>
</evidence>
<organism evidence="1 2">
    <name type="scientific">Trifolium medium</name>
    <dbReference type="NCBI Taxonomy" id="97028"/>
    <lineage>
        <taxon>Eukaryota</taxon>
        <taxon>Viridiplantae</taxon>
        <taxon>Streptophyta</taxon>
        <taxon>Embryophyta</taxon>
        <taxon>Tracheophyta</taxon>
        <taxon>Spermatophyta</taxon>
        <taxon>Magnoliopsida</taxon>
        <taxon>eudicotyledons</taxon>
        <taxon>Gunneridae</taxon>
        <taxon>Pentapetalae</taxon>
        <taxon>rosids</taxon>
        <taxon>fabids</taxon>
        <taxon>Fabales</taxon>
        <taxon>Fabaceae</taxon>
        <taxon>Papilionoideae</taxon>
        <taxon>50 kb inversion clade</taxon>
        <taxon>NPAAA clade</taxon>
        <taxon>Hologalegina</taxon>
        <taxon>IRL clade</taxon>
        <taxon>Trifolieae</taxon>
        <taxon>Trifolium</taxon>
    </lineage>
</organism>
<name>A0A392TPP9_9FABA</name>
<comment type="caution">
    <text evidence="1">The sequence shown here is derived from an EMBL/GenBank/DDBJ whole genome shotgun (WGS) entry which is preliminary data.</text>
</comment>
<dbReference type="Proteomes" id="UP000265520">
    <property type="component" value="Unassembled WGS sequence"/>
</dbReference>
<reference evidence="1 2" key="1">
    <citation type="journal article" date="2018" name="Front. Plant Sci.">
        <title>Red Clover (Trifolium pratense) and Zigzag Clover (T. medium) - A Picture of Genomic Similarities and Differences.</title>
        <authorList>
            <person name="Dluhosova J."/>
            <person name="Istvanek J."/>
            <person name="Nedelnik J."/>
            <person name="Repkova J."/>
        </authorList>
    </citation>
    <scope>NUCLEOTIDE SEQUENCE [LARGE SCALE GENOMIC DNA]</scope>
    <source>
        <strain evidence="2">cv. 10/8</strain>
        <tissue evidence="1">Leaf</tissue>
    </source>
</reference>
<keyword evidence="2" id="KW-1185">Reference proteome</keyword>
<dbReference type="AlphaFoldDB" id="A0A392TPP9"/>
<protein>
    <submittedName>
        <fullName evidence="1">Uncharacterized protein</fullName>
    </submittedName>
</protein>
<proteinExistence type="predicted"/>
<dbReference type="EMBL" id="LXQA010628368">
    <property type="protein sequence ID" value="MCI62952.1"/>
    <property type="molecule type" value="Genomic_DNA"/>
</dbReference>
<feature type="non-terminal residue" evidence="1">
    <location>
        <position position="62"/>
    </location>
</feature>
<accession>A0A392TPP9</accession>
<evidence type="ECO:0000313" key="2">
    <source>
        <dbReference type="Proteomes" id="UP000265520"/>
    </source>
</evidence>